<evidence type="ECO:0000256" key="1">
    <source>
        <dbReference type="ARBA" id="ARBA00004651"/>
    </source>
</evidence>
<feature type="transmembrane region" description="Helical" evidence="6">
    <location>
        <begin position="29"/>
        <end position="51"/>
    </location>
</feature>
<dbReference type="EMBL" id="CP025299">
    <property type="protein sequence ID" value="AUG29130.1"/>
    <property type="molecule type" value="Genomic_DNA"/>
</dbReference>
<dbReference type="InterPro" id="IPR036259">
    <property type="entry name" value="MFS_trans_sf"/>
</dbReference>
<evidence type="ECO:0000256" key="3">
    <source>
        <dbReference type="ARBA" id="ARBA00022692"/>
    </source>
</evidence>
<comment type="subcellular location">
    <subcellularLocation>
        <location evidence="1">Cell membrane</location>
        <topology evidence="1">Multi-pass membrane protein</topology>
    </subcellularLocation>
</comment>
<dbReference type="SUPFAM" id="SSF103473">
    <property type="entry name" value="MFS general substrate transporter"/>
    <property type="match status" value="1"/>
</dbReference>
<evidence type="ECO:0000313" key="8">
    <source>
        <dbReference type="Proteomes" id="UP000233276"/>
    </source>
</evidence>
<feature type="transmembrane region" description="Helical" evidence="6">
    <location>
        <begin position="90"/>
        <end position="111"/>
    </location>
</feature>
<feature type="transmembrane region" description="Helical" evidence="6">
    <location>
        <begin position="290"/>
        <end position="310"/>
    </location>
</feature>
<sequence>MDGNRHKCQALGSEEPVISDVARFRAGRAFTSAGGAATEVLAPLILVSTLGGTPAHVAVLLAVMLATSMLLRIPLAVWADRSRRHVRLMILTATLSGLWSTVAPIMWSVGALSPVTLIAWLAVNILLLTALSVLGHGVLNHLTEPEDRVRQVGLLSSATSTGEIVGQSGAPLLIAFMPAPLALLIDTVASWIAALSWTRIPDVDADPAEEPRPSLRLIARQLSRNPTLWIAAAAGLFSSLTAPLGVYYFVNTLGVDPPLLGLVVATGALGGITGGVALGRLYARWSTATVVVIGLLAMGLATIGVALAPANSPWTYVALVAIEFSTAFGGTLVMATLYGELQSGAGSHDVARTMSSASFLVEATGLAGLGAGALLAAWLPIPAAYAIAGALTVMLVIPAATGQRRVSREDAPRSSR</sequence>
<dbReference type="KEGG" id="mhos:CXR34_06360"/>
<organism evidence="7 8">
    <name type="scientific">Microbacterium hominis</name>
    <dbReference type="NCBI Taxonomy" id="162426"/>
    <lineage>
        <taxon>Bacteria</taxon>
        <taxon>Bacillati</taxon>
        <taxon>Actinomycetota</taxon>
        <taxon>Actinomycetes</taxon>
        <taxon>Micrococcales</taxon>
        <taxon>Microbacteriaceae</taxon>
        <taxon>Microbacterium</taxon>
    </lineage>
</organism>
<dbReference type="PANTHER" id="PTHR23513">
    <property type="entry name" value="INTEGRAL MEMBRANE EFFLUX PROTEIN-RELATED"/>
    <property type="match status" value="1"/>
</dbReference>
<evidence type="ECO:0008006" key="9">
    <source>
        <dbReference type="Google" id="ProtNLM"/>
    </source>
</evidence>
<feature type="transmembrane region" description="Helical" evidence="6">
    <location>
        <begin position="359"/>
        <end position="378"/>
    </location>
</feature>
<dbReference type="AlphaFoldDB" id="A0A2K9D660"/>
<keyword evidence="3 6" id="KW-0812">Transmembrane</keyword>
<evidence type="ECO:0000256" key="6">
    <source>
        <dbReference type="SAM" id="Phobius"/>
    </source>
</evidence>
<feature type="transmembrane region" description="Helical" evidence="6">
    <location>
        <begin position="316"/>
        <end position="338"/>
    </location>
</feature>
<keyword evidence="4 6" id="KW-1133">Transmembrane helix</keyword>
<evidence type="ECO:0000256" key="5">
    <source>
        <dbReference type="ARBA" id="ARBA00023136"/>
    </source>
</evidence>
<name>A0A2K9D660_9MICO</name>
<reference evidence="7 8" key="1">
    <citation type="submission" date="2017-12" db="EMBL/GenBank/DDBJ databases">
        <title>Isolation and characterization of estrogens degradatiion strain Microbacterium hominis SJTG1.</title>
        <authorList>
            <person name="Xiong W."/>
            <person name="Yin C."/>
            <person name="Zheng D."/>
            <person name="Liang R."/>
        </authorList>
    </citation>
    <scope>NUCLEOTIDE SEQUENCE [LARGE SCALE GENOMIC DNA]</scope>
    <source>
        <strain evidence="7 8">SJTG1</strain>
    </source>
</reference>
<feature type="transmembrane region" description="Helical" evidence="6">
    <location>
        <begin position="57"/>
        <end position="78"/>
    </location>
</feature>
<feature type="transmembrane region" description="Helical" evidence="6">
    <location>
        <begin position="117"/>
        <end position="139"/>
    </location>
</feature>
<protein>
    <recommendedName>
        <fullName evidence="9">MFS transporter</fullName>
    </recommendedName>
</protein>
<dbReference type="Pfam" id="PF07690">
    <property type="entry name" value="MFS_1"/>
    <property type="match status" value="1"/>
</dbReference>
<dbReference type="PANTHER" id="PTHR23513:SF6">
    <property type="entry name" value="MAJOR FACILITATOR SUPERFAMILY ASSOCIATED DOMAIN-CONTAINING PROTEIN"/>
    <property type="match status" value="1"/>
</dbReference>
<feature type="transmembrane region" description="Helical" evidence="6">
    <location>
        <begin position="384"/>
        <end position="401"/>
    </location>
</feature>
<gene>
    <name evidence="7" type="ORF">CXR34_06360</name>
</gene>
<dbReference type="InterPro" id="IPR011701">
    <property type="entry name" value="MFS"/>
</dbReference>
<evidence type="ECO:0000256" key="4">
    <source>
        <dbReference type="ARBA" id="ARBA00022989"/>
    </source>
</evidence>
<dbReference type="GO" id="GO:0005886">
    <property type="term" value="C:plasma membrane"/>
    <property type="evidence" value="ECO:0007669"/>
    <property type="project" value="UniProtKB-SubCell"/>
</dbReference>
<dbReference type="Proteomes" id="UP000233276">
    <property type="component" value="Chromosome"/>
</dbReference>
<feature type="transmembrane region" description="Helical" evidence="6">
    <location>
        <begin position="228"/>
        <end position="250"/>
    </location>
</feature>
<evidence type="ECO:0000256" key="2">
    <source>
        <dbReference type="ARBA" id="ARBA00022475"/>
    </source>
</evidence>
<accession>A0A2K9D660</accession>
<dbReference type="GO" id="GO:0022857">
    <property type="term" value="F:transmembrane transporter activity"/>
    <property type="evidence" value="ECO:0007669"/>
    <property type="project" value="InterPro"/>
</dbReference>
<keyword evidence="5 6" id="KW-0472">Membrane</keyword>
<proteinExistence type="predicted"/>
<keyword evidence="2" id="KW-1003">Cell membrane</keyword>
<evidence type="ECO:0000313" key="7">
    <source>
        <dbReference type="EMBL" id="AUG29130.1"/>
    </source>
</evidence>
<feature type="transmembrane region" description="Helical" evidence="6">
    <location>
        <begin position="262"/>
        <end position="283"/>
    </location>
</feature>
<dbReference type="Gene3D" id="1.20.1250.20">
    <property type="entry name" value="MFS general substrate transporter like domains"/>
    <property type="match status" value="1"/>
</dbReference>